<feature type="compositionally biased region" description="Basic and acidic residues" evidence="1">
    <location>
        <begin position="73"/>
        <end position="89"/>
    </location>
</feature>
<reference evidence="5" key="1">
    <citation type="journal article" date="2020" name="Genome Biol.">
        <title>Gamete binning: chromosome-level and haplotype-resolved genome assembly enabled by high-throughput single-cell sequencing of gamete genomes.</title>
        <authorList>
            <person name="Campoy J.A."/>
            <person name="Sun H."/>
            <person name="Goel M."/>
            <person name="Jiao W.-B."/>
            <person name="Folz-Donahue K."/>
            <person name="Wang N."/>
            <person name="Rubio M."/>
            <person name="Liu C."/>
            <person name="Kukat C."/>
            <person name="Ruiz D."/>
            <person name="Huettel B."/>
            <person name="Schneeberger K."/>
        </authorList>
    </citation>
    <scope>NUCLEOTIDE SEQUENCE [LARGE SCALE GENOMIC DNA]</scope>
    <source>
        <strain evidence="5">cv. Rojo Pasion</strain>
    </source>
</reference>
<sequence>MDDIFTRLFTLASYISRRFIQVIEDLAVRDADRYSDDLLVISAGQHLRSLRNGICKSFAEGCSSSSKPCNPETCERRSSEPTEDTRSEIASRVQKTLQGSSDNIGWLPGTPGMPGVEDGTAL</sequence>
<dbReference type="Proteomes" id="UP000507222">
    <property type="component" value="Unassembled WGS sequence"/>
</dbReference>
<accession>A0A6J5V164</accession>
<dbReference type="Proteomes" id="UP000507245">
    <property type="component" value="Unassembled WGS sequence"/>
</dbReference>
<dbReference type="EMBL" id="CAEKDK010000006">
    <property type="protein sequence ID" value="CAB4281931.1"/>
    <property type="molecule type" value="Genomic_DNA"/>
</dbReference>
<evidence type="ECO:0000256" key="1">
    <source>
        <dbReference type="SAM" id="MobiDB-lite"/>
    </source>
</evidence>
<keyword evidence="5" id="KW-1185">Reference proteome</keyword>
<evidence type="ECO:0000313" key="2">
    <source>
        <dbReference type="EMBL" id="CAB4281931.1"/>
    </source>
</evidence>
<name>A0A6J5V164_PRUAR</name>
<dbReference type="OrthoDB" id="10401389at2759"/>
<feature type="compositionally biased region" description="Polar residues" evidence="1">
    <location>
        <begin position="93"/>
        <end position="103"/>
    </location>
</feature>
<gene>
    <name evidence="2" type="ORF">CURHAP_LOCUS35162</name>
    <name evidence="3" type="ORF">ORAREDHAP_LOCUS34598</name>
</gene>
<dbReference type="PANTHER" id="PTHR31934">
    <property type="entry name" value="ALPHA/BETA-HYDROLASES SUPERFAMILY PROTEIN"/>
    <property type="match status" value="1"/>
</dbReference>
<evidence type="ECO:0000313" key="5">
    <source>
        <dbReference type="Proteomes" id="UP000507245"/>
    </source>
</evidence>
<evidence type="ECO:0000313" key="3">
    <source>
        <dbReference type="EMBL" id="CAB4312237.1"/>
    </source>
</evidence>
<evidence type="ECO:0000313" key="4">
    <source>
        <dbReference type="Proteomes" id="UP000507222"/>
    </source>
</evidence>
<dbReference type="AlphaFoldDB" id="A0A6J5V164"/>
<dbReference type="EMBL" id="CAEKKB010000006">
    <property type="protein sequence ID" value="CAB4312237.1"/>
    <property type="molecule type" value="Genomic_DNA"/>
</dbReference>
<proteinExistence type="predicted"/>
<feature type="region of interest" description="Disordered" evidence="1">
    <location>
        <begin position="60"/>
        <end position="122"/>
    </location>
</feature>
<organism evidence="2 4">
    <name type="scientific">Prunus armeniaca</name>
    <name type="common">Apricot</name>
    <name type="synonym">Armeniaca vulgaris</name>
    <dbReference type="NCBI Taxonomy" id="36596"/>
    <lineage>
        <taxon>Eukaryota</taxon>
        <taxon>Viridiplantae</taxon>
        <taxon>Streptophyta</taxon>
        <taxon>Embryophyta</taxon>
        <taxon>Tracheophyta</taxon>
        <taxon>Spermatophyta</taxon>
        <taxon>Magnoliopsida</taxon>
        <taxon>eudicotyledons</taxon>
        <taxon>Gunneridae</taxon>
        <taxon>Pentapetalae</taxon>
        <taxon>rosids</taxon>
        <taxon>fabids</taxon>
        <taxon>Rosales</taxon>
        <taxon>Rosaceae</taxon>
        <taxon>Amygdaloideae</taxon>
        <taxon>Amygdaleae</taxon>
        <taxon>Prunus</taxon>
    </lineage>
</organism>
<reference evidence="2 4" key="2">
    <citation type="submission" date="2020-05" db="EMBL/GenBank/DDBJ databases">
        <authorList>
            <person name="Campoy J."/>
            <person name="Schneeberger K."/>
            <person name="Spophaly S."/>
        </authorList>
    </citation>
    <scope>NUCLEOTIDE SEQUENCE [LARGE SCALE GENOMIC DNA]</scope>
    <source>
        <strain evidence="2">PruArmRojPasFocal</strain>
    </source>
</reference>
<dbReference type="PANTHER" id="PTHR31934:SF5">
    <property type="entry name" value="OS05G0557900 PROTEIN"/>
    <property type="match status" value="1"/>
</dbReference>
<protein>
    <submittedName>
        <fullName evidence="2">Uncharacterized protein</fullName>
    </submittedName>
</protein>